<name>A0A8I0EWW0_9ACTN</name>
<organism evidence="2 3">
    <name type="scientific">Aeromicrobium senzhongii</name>
    <dbReference type="NCBI Taxonomy" id="2663859"/>
    <lineage>
        <taxon>Bacteria</taxon>
        <taxon>Bacillati</taxon>
        <taxon>Actinomycetota</taxon>
        <taxon>Actinomycetes</taxon>
        <taxon>Propionibacteriales</taxon>
        <taxon>Nocardioidaceae</taxon>
        <taxon>Aeromicrobium</taxon>
    </lineage>
</organism>
<keyword evidence="1" id="KW-0472">Membrane</keyword>
<comment type="caution">
    <text evidence="2">The sequence shown here is derived from an EMBL/GenBank/DDBJ whole genome shotgun (WGS) entry which is preliminary data.</text>
</comment>
<proteinExistence type="predicted"/>
<dbReference type="Proteomes" id="UP000620591">
    <property type="component" value="Unassembled WGS sequence"/>
</dbReference>
<evidence type="ECO:0000313" key="2">
    <source>
        <dbReference type="EMBL" id="MBC9226999.1"/>
    </source>
</evidence>
<dbReference type="RefSeq" id="WP_187769690.1">
    <property type="nucleotide sequence ID" value="NZ_JACTVM010000003.1"/>
</dbReference>
<reference evidence="2" key="1">
    <citation type="submission" date="2020-09" db="EMBL/GenBank/DDBJ databases">
        <title>Novel species in genus Aeromicrobium.</title>
        <authorList>
            <person name="Zhang G."/>
        </authorList>
    </citation>
    <scope>NUCLEOTIDE SEQUENCE</scope>
    <source>
        <strain evidence="2">Zg-636</strain>
    </source>
</reference>
<keyword evidence="1" id="KW-0812">Transmembrane</keyword>
<protein>
    <submittedName>
        <fullName evidence="2">Uncharacterized protein</fullName>
    </submittedName>
</protein>
<accession>A0A8I0EWW0</accession>
<gene>
    <name evidence="2" type="ORF">IBG24_11780</name>
</gene>
<sequence>MTSQVRDQSLWGRSRFGGGTAVLLAGCTGAALAVSGALALWALTGLDGSRRGEILLVAFVSLPSVFAMAWVALVDPGSIRDAVQRPDDTIESHWLQRAQSGAFTDLLLVLGVVLVAGVIVDLAVSLRVALIALTTFAMADVGVRLVWIRRREG</sequence>
<dbReference type="AlphaFoldDB" id="A0A8I0EWW0"/>
<evidence type="ECO:0000256" key="1">
    <source>
        <dbReference type="SAM" id="Phobius"/>
    </source>
</evidence>
<dbReference type="EMBL" id="JACTVM010000003">
    <property type="protein sequence ID" value="MBC9226999.1"/>
    <property type="molecule type" value="Genomic_DNA"/>
</dbReference>
<keyword evidence="1" id="KW-1133">Transmembrane helix</keyword>
<dbReference type="PROSITE" id="PS51257">
    <property type="entry name" value="PROKAR_LIPOPROTEIN"/>
    <property type="match status" value="1"/>
</dbReference>
<feature type="transmembrane region" description="Helical" evidence="1">
    <location>
        <begin position="54"/>
        <end position="74"/>
    </location>
</feature>
<evidence type="ECO:0000313" key="3">
    <source>
        <dbReference type="Proteomes" id="UP000620591"/>
    </source>
</evidence>
<feature type="transmembrane region" description="Helical" evidence="1">
    <location>
        <begin position="21"/>
        <end position="42"/>
    </location>
</feature>
<feature type="transmembrane region" description="Helical" evidence="1">
    <location>
        <begin position="126"/>
        <end position="147"/>
    </location>
</feature>
<feature type="transmembrane region" description="Helical" evidence="1">
    <location>
        <begin position="102"/>
        <end position="120"/>
    </location>
</feature>